<dbReference type="AlphaFoldDB" id="W9CLS4"/>
<dbReference type="InterPro" id="IPR051026">
    <property type="entry name" value="PI/PC_transfer"/>
</dbReference>
<proteinExistence type="predicted"/>
<dbReference type="Gene3D" id="3.40.525.10">
    <property type="entry name" value="CRAL-TRIO lipid binding domain"/>
    <property type="match status" value="1"/>
</dbReference>
<dbReference type="PRINTS" id="PR00180">
    <property type="entry name" value="CRETINALDHBP"/>
</dbReference>
<dbReference type="InterPro" id="IPR001251">
    <property type="entry name" value="CRAL-TRIO_dom"/>
</dbReference>
<name>W9CLS4_SCLBF</name>
<evidence type="ECO:0000256" key="1">
    <source>
        <dbReference type="SAM" id="MobiDB-lite"/>
    </source>
</evidence>
<feature type="domain" description="CRAL-TRIO" evidence="2">
    <location>
        <begin position="108"/>
        <end position="281"/>
    </location>
</feature>
<feature type="region of interest" description="Disordered" evidence="1">
    <location>
        <begin position="674"/>
        <end position="712"/>
    </location>
</feature>
<dbReference type="SUPFAM" id="SSF52087">
    <property type="entry name" value="CRAL/TRIO domain"/>
    <property type="match status" value="1"/>
</dbReference>
<organism evidence="3 4">
    <name type="scientific">Sclerotinia borealis (strain F-4128)</name>
    <dbReference type="NCBI Taxonomy" id="1432307"/>
    <lineage>
        <taxon>Eukaryota</taxon>
        <taxon>Fungi</taxon>
        <taxon>Dikarya</taxon>
        <taxon>Ascomycota</taxon>
        <taxon>Pezizomycotina</taxon>
        <taxon>Leotiomycetes</taxon>
        <taxon>Helotiales</taxon>
        <taxon>Sclerotiniaceae</taxon>
        <taxon>Sclerotinia</taxon>
    </lineage>
</organism>
<dbReference type="Gene3D" id="1.10.8.20">
    <property type="entry name" value="N-terminal domain of phosphatidylinositol transfer protein sec14p"/>
    <property type="match status" value="1"/>
</dbReference>
<evidence type="ECO:0000313" key="4">
    <source>
        <dbReference type="Proteomes" id="UP000019487"/>
    </source>
</evidence>
<dbReference type="SUPFAM" id="SSF46938">
    <property type="entry name" value="CRAL/TRIO N-terminal domain"/>
    <property type="match status" value="1"/>
</dbReference>
<accession>W9CLS4</accession>
<dbReference type="PANTHER" id="PTHR45657">
    <property type="entry name" value="CRAL-TRIO DOMAIN-CONTAINING PROTEIN YKL091C-RELATED"/>
    <property type="match status" value="1"/>
</dbReference>
<sequence>MTTPTATANPTLKLDPKYDTYDFPTTSPAAQNGHPGHTTPEQDAQVQQLRLKLEAQGFTERLDTLTLLRFLRARKFDVALSEKMFVDAEQWRKEFGLDELVRTFDYKEKEEVFKYYPQYYHKTDKDGRPVYIEQMGNIDLTAMYKITTSERMLQNLAVEYEKMADPRLPACSRKAGSLLETCCTIMDLKGVGITKVPSVYAYVKQASGMSQNYYPERLGKLYLINAPWGFSTVFGVVKGWLDPITVEKIHVLGSGYQKELLAQVPKENLPKIFGGSCECKGGCALSDEGPWTDPAWAKPPKWAVAAQKTNGDQHVIDTESVNPGTIPTGTTAPAPVPSEIIQAPIVHLASALTDIHKRSKSSLAFLFGWNLMVEKFLDVVDSEEMLPVHRDPEDMATHQVKRDLQRGVERQVLIHPFAHLFARKKSSSTSSFIISTDQKLREAKSAPYQDPQYSHLLETKGTFMYKSDLGITDTSKTVCQTLLEAEQIVPEDSLFQDDIFEETCEMLQGRTEAKIIQDIGRLIVPSAQSLAIRGAKHLNPLIESVNEGWDSSAPPTEPRPQPDYAVGFKRNAFTKIGLIKSSRILVATWICLSCWDGKDKWTTYKFTKNIYDIWMPTHLKRICSVIDELPFNLNSELLQQSDKARESRLPQWIGSQDLFEQTSYDSVSLKEADGHSDHRMGLEHITPDTLLSEEEEIEKGGLQRRPKKRSRQ</sequence>
<dbReference type="Pfam" id="PF00650">
    <property type="entry name" value="CRAL_TRIO"/>
    <property type="match status" value="1"/>
</dbReference>
<dbReference type="SMART" id="SM00516">
    <property type="entry name" value="SEC14"/>
    <property type="match status" value="1"/>
</dbReference>
<evidence type="ECO:0000259" key="2">
    <source>
        <dbReference type="PROSITE" id="PS50191"/>
    </source>
</evidence>
<dbReference type="PANTHER" id="PTHR45657:SF1">
    <property type="entry name" value="CRAL-TRIO DOMAIN-CONTAINING PROTEIN YKL091C-RELATED"/>
    <property type="match status" value="1"/>
</dbReference>
<feature type="compositionally biased region" description="Basic and acidic residues" evidence="1">
    <location>
        <begin position="674"/>
        <end position="686"/>
    </location>
</feature>
<dbReference type="InterPro" id="IPR036865">
    <property type="entry name" value="CRAL-TRIO_dom_sf"/>
</dbReference>
<protein>
    <submittedName>
        <fullName evidence="3">Phosphatidylinositol-phosphatidylcholine transfer protein</fullName>
    </submittedName>
</protein>
<feature type="region of interest" description="Disordered" evidence="1">
    <location>
        <begin position="1"/>
        <end position="46"/>
    </location>
</feature>
<dbReference type="PROSITE" id="PS50191">
    <property type="entry name" value="CRAL_TRIO"/>
    <property type="match status" value="1"/>
</dbReference>
<dbReference type="Pfam" id="PF25545">
    <property type="entry name" value="DUF7924"/>
    <property type="match status" value="2"/>
</dbReference>
<gene>
    <name evidence="3" type="ORF">SBOR_2787</name>
</gene>
<dbReference type="CDD" id="cd00170">
    <property type="entry name" value="SEC14"/>
    <property type="match status" value="1"/>
</dbReference>
<dbReference type="EMBL" id="AYSA01000123">
    <property type="protein sequence ID" value="ESZ96786.1"/>
    <property type="molecule type" value="Genomic_DNA"/>
</dbReference>
<evidence type="ECO:0000313" key="3">
    <source>
        <dbReference type="EMBL" id="ESZ96786.1"/>
    </source>
</evidence>
<feature type="compositionally biased region" description="Polar residues" evidence="1">
    <location>
        <begin position="1"/>
        <end position="10"/>
    </location>
</feature>
<dbReference type="InterPro" id="IPR057684">
    <property type="entry name" value="DUF7924"/>
</dbReference>
<feature type="compositionally biased region" description="Basic residues" evidence="1">
    <location>
        <begin position="702"/>
        <end position="712"/>
    </location>
</feature>
<dbReference type="OrthoDB" id="1434354at2759"/>
<reference evidence="3 4" key="1">
    <citation type="journal article" date="2014" name="Genome Announc.">
        <title>Draft genome sequence of Sclerotinia borealis, a psychrophilic plant pathogenic fungus.</title>
        <authorList>
            <person name="Mardanov A.V."/>
            <person name="Beletsky A.V."/>
            <person name="Kadnikov V.V."/>
            <person name="Ignatov A.N."/>
            <person name="Ravin N.V."/>
        </authorList>
    </citation>
    <scope>NUCLEOTIDE SEQUENCE [LARGE SCALE GENOMIC DNA]</scope>
    <source>
        <strain evidence="4">F-4157</strain>
    </source>
</reference>
<dbReference type="Proteomes" id="UP000019487">
    <property type="component" value="Unassembled WGS sequence"/>
</dbReference>
<keyword evidence="4" id="KW-1185">Reference proteome</keyword>
<dbReference type="SMART" id="SM01100">
    <property type="entry name" value="CRAL_TRIO_N"/>
    <property type="match status" value="1"/>
</dbReference>
<dbReference type="InterPro" id="IPR011074">
    <property type="entry name" value="CRAL/TRIO_N_dom"/>
</dbReference>
<dbReference type="Pfam" id="PF03765">
    <property type="entry name" value="CRAL_TRIO_N"/>
    <property type="match status" value="1"/>
</dbReference>
<dbReference type="HOGENOM" id="CLU_387870_0_0_1"/>
<dbReference type="InterPro" id="IPR036273">
    <property type="entry name" value="CRAL/TRIO_N_dom_sf"/>
</dbReference>
<comment type="caution">
    <text evidence="3">The sequence shown here is derived from an EMBL/GenBank/DDBJ whole genome shotgun (WGS) entry which is preliminary data.</text>
</comment>
<dbReference type="STRING" id="1432307.W9CLS4"/>